<organism evidence="13 14">
    <name type="scientific">Candidatus Mesenet longicola</name>
    <dbReference type="NCBI Taxonomy" id="1892558"/>
    <lineage>
        <taxon>Bacteria</taxon>
        <taxon>Pseudomonadati</taxon>
        <taxon>Pseudomonadota</taxon>
        <taxon>Alphaproteobacteria</taxon>
        <taxon>Rickettsiales</taxon>
        <taxon>Anaplasmataceae</taxon>
        <taxon>Candidatus Mesenet</taxon>
    </lineage>
</organism>
<evidence type="ECO:0000256" key="1">
    <source>
        <dbReference type="ARBA" id="ARBA00009690"/>
    </source>
</evidence>
<feature type="domain" description="Tubulin/FtsZ GTPase" evidence="11">
    <location>
        <begin position="7"/>
        <end position="199"/>
    </location>
</feature>
<dbReference type="PROSITE" id="PS01134">
    <property type="entry name" value="FTSZ_1"/>
    <property type="match status" value="1"/>
</dbReference>
<protein>
    <recommendedName>
        <fullName evidence="8 9">Cell division protein FtsZ</fullName>
    </recommendedName>
</protein>
<feature type="binding site" evidence="8">
    <location>
        <position position="137"/>
    </location>
    <ligand>
        <name>GTP</name>
        <dbReference type="ChEBI" id="CHEBI:37565"/>
    </ligand>
</feature>
<dbReference type="InterPro" id="IPR036525">
    <property type="entry name" value="Tubulin/FtsZ_GTPase_sf"/>
</dbReference>
<sequence length="401" mass="43101">MSLLRPKITVIGLGGAGGNAVNNMIQSNLQGVEFITANTDSQALDYSLAEKKIQLGINLTKGLGAGASPEVGKGAAEESISEIKEYISDSNMLFITAGMGGGTGTGSAPVIAKFAKEHKILTVGVVTKPFAFEGSRRAKIAEDGLKELQEYVDTLIIIPNQNLFKIANEKTTFSDAFRLADNILHIGVRGITDLMVMPGLINLDFADIKTIMSEMGEAMMGTGEAEGENRAISAAEAAMLNPLLDNISMKGAKGILINITGGADMTLFEVDAAANRVREEVDSNANIIFGATFNNEIENKIRVSVLATGIDSTTPFEDENSFNSKITNNSFYKSTSDEQKALKSYDNLNKQDATKKTPTDAFNGISEVIKNHKRIAELAGENPSWNFNFVDVPAFLRRDNK</sequence>
<dbReference type="Gene3D" id="3.30.1330.20">
    <property type="entry name" value="Tubulin/FtsZ, C-terminal domain"/>
    <property type="match status" value="1"/>
</dbReference>
<evidence type="ECO:0000256" key="7">
    <source>
        <dbReference type="ARBA" id="ARBA00023306"/>
    </source>
</evidence>
<comment type="subunit">
    <text evidence="8">Homodimer. Polymerizes to form a dynamic ring structure in a strictly GTP-dependent manner. Interacts directly with several other division proteins.</text>
</comment>
<dbReference type="PROSITE" id="PS01135">
    <property type="entry name" value="FTSZ_2"/>
    <property type="match status" value="1"/>
</dbReference>
<dbReference type="SUPFAM" id="SSF55307">
    <property type="entry name" value="Tubulin C-terminal domain-like"/>
    <property type="match status" value="1"/>
</dbReference>
<dbReference type="AlphaFoldDB" id="A0A8J3HP30"/>
<comment type="subcellular location">
    <subcellularLocation>
        <location evidence="8">Cytoplasm</location>
    </subcellularLocation>
    <text evidence="8">Assembles at midcell at the inner surface of the cytoplasmic membrane.</text>
</comment>
<feature type="binding site" evidence="8">
    <location>
        <position position="133"/>
    </location>
    <ligand>
        <name>GTP</name>
        <dbReference type="ChEBI" id="CHEBI:37565"/>
    </ligand>
</feature>
<dbReference type="GO" id="GO:0051258">
    <property type="term" value="P:protein polymerization"/>
    <property type="evidence" value="ECO:0007669"/>
    <property type="project" value="UniProtKB-UniRule"/>
</dbReference>
<dbReference type="GO" id="GO:0032153">
    <property type="term" value="C:cell division site"/>
    <property type="evidence" value="ECO:0007669"/>
    <property type="project" value="UniProtKB-UniRule"/>
</dbReference>
<dbReference type="InterPro" id="IPR018316">
    <property type="entry name" value="Tubulin/FtsZ_2-layer-sand-dom"/>
</dbReference>
<evidence type="ECO:0000256" key="3">
    <source>
        <dbReference type="ARBA" id="ARBA00022618"/>
    </source>
</evidence>
<dbReference type="InterPro" id="IPR045061">
    <property type="entry name" value="FtsZ/CetZ"/>
</dbReference>
<keyword evidence="3 8" id="KW-0132">Cell division</keyword>
<dbReference type="SMART" id="SM00865">
    <property type="entry name" value="Tubulin_C"/>
    <property type="match status" value="1"/>
</dbReference>
<feature type="binding site" evidence="8">
    <location>
        <begin position="102"/>
        <end position="104"/>
    </location>
    <ligand>
        <name>GTP</name>
        <dbReference type="ChEBI" id="CHEBI:37565"/>
    </ligand>
</feature>
<keyword evidence="2 8" id="KW-0963">Cytoplasm</keyword>
<evidence type="ECO:0000256" key="4">
    <source>
        <dbReference type="ARBA" id="ARBA00022741"/>
    </source>
</evidence>
<evidence type="ECO:0000256" key="8">
    <source>
        <dbReference type="HAMAP-Rule" id="MF_00909"/>
    </source>
</evidence>
<reference evidence="13 14" key="1">
    <citation type="journal article" date="2021" name="Microb. Ecol.">
        <title>Candidatus Mesenet longicola: Novel Endosymbionts of Brontispa longissima that Induce Cytoplasmic Incompatibility.</title>
        <authorList>
            <person name="Takano S."/>
            <person name="Gotoh Y."/>
            <person name="Hayashi T."/>
        </authorList>
    </citation>
    <scope>NUCLEOTIDE SEQUENCE [LARGE SCALE GENOMIC DNA]</scope>
    <source>
        <strain evidence="13">L5</strain>
    </source>
</reference>
<dbReference type="Proteomes" id="UP000637906">
    <property type="component" value="Unassembled WGS sequence"/>
</dbReference>
<keyword evidence="14" id="KW-1185">Reference proteome</keyword>
<dbReference type="GO" id="GO:0003924">
    <property type="term" value="F:GTPase activity"/>
    <property type="evidence" value="ECO:0007669"/>
    <property type="project" value="UniProtKB-UniRule"/>
</dbReference>
<dbReference type="PANTHER" id="PTHR30314">
    <property type="entry name" value="CELL DIVISION PROTEIN FTSZ-RELATED"/>
    <property type="match status" value="1"/>
</dbReference>
<dbReference type="FunFam" id="3.30.1330.20:FF:000011">
    <property type="entry name" value="Cell division protein FtsZ"/>
    <property type="match status" value="1"/>
</dbReference>
<evidence type="ECO:0000256" key="6">
    <source>
        <dbReference type="ARBA" id="ARBA00023210"/>
    </source>
</evidence>
<comment type="caution">
    <text evidence="13">The sequence shown here is derived from an EMBL/GenBank/DDBJ whole genome shotgun (WGS) entry which is preliminary data.</text>
</comment>
<gene>
    <name evidence="8" type="primary">ftsZ</name>
    <name evidence="13" type="ORF">sL5_00760</name>
</gene>
<dbReference type="PANTHER" id="PTHR30314:SF3">
    <property type="entry name" value="MITOCHONDRIAL DIVISION PROTEIN FSZA"/>
    <property type="match status" value="1"/>
</dbReference>
<dbReference type="InterPro" id="IPR000158">
    <property type="entry name" value="Cell_div_FtsZ"/>
</dbReference>
<dbReference type="SUPFAM" id="SSF52490">
    <property type="entry name" value="Tubulin nucleotide-binding domain-like"/>
    <property type="match status" value="1"/>
</dbReference>
<feature type="binding site" evidence="8">
    <location>
        <begin position="15"/>
        <end position="19"/>
    </location>
    <ligand>
        <name>GTP</name>
        <dbReference type="ChEBI" id="CHEBI:37565"/>
    </ligand>
</feature>
<dbReference type="InterPro" id="IPR024757">
    <property type="entry name" value="FtsZ_C"/>
</dbReference>
<dbReference type="SMART" id="SM00864">
    <property type="entry name" value="Tubulin"/>
    <property type="match status" value="1"/>
</dbReference>
<name>A0A8J3HP30_9RICK</name>
<keyword evidence="4 8" id="KW-0547">Nucleotide-binding</keyword>
<dbReference type="InterPro" id="IPR020805">
    <property type="entry name" value="Cell_div_FtsZ_CS"/>
</dbReference>
<comment type="function">
    <text evidence="8 10">Essential cell division protein that forms a contractile ring structure (Z ring) at the future cell division site. The regulation of the ring assembly controls the timing and the location of cell division. One of the functions of the FtsZ ring is to recruit other cell division proteins to the septum to produce a new cell wall between the dividing cells. Binds GTP and shows GTPase activity.</text>
</comment>
<proteinExistence type="inferred from homology"/>
<dbReference type="GO" id="GO:0005525">
    <property type="term" value="F:GTP binding"/>
    <property type="evidence" value="ECO:0007669"/>
    <property type="project" value="UniProtKB-UniRule"/>
</dbReference>
<dbReference type="CDD" id="cd02201">
    <property type="entry name" value="FtsZ_type1"/>
    <property type="match status" value="1"/>
</dbReference>
<dbReference type="GO" id="GO:0000917">
    <property type="term" value="P:division septum assembly"/>
    <property type="evidence" value="ECO:0007669"/>
    <property type="project" value="UniProtKB-KW"/>
</dbReference>
<dbReference type="FunFam" id="3.40.50.1440:FF:000001">
    <property type="entry name" value="Cell division protein FtsZ"/>
    <property type="match status" value="1"/>
</dbReference>
<dbReference type="GO" id="GO:0005737">
    <property type="term" value="C:cytoplasm"/>
    <property type="evidence" value="ECO:0007669"/>
    <property type="project" value="UniProtKB-SubCell"/>
</dbReference>
<dbReference type="InterPro" id="IPR008280">
    <property type="entry name" value="Tub_FtsZ_C"/>
</dbReference>
<keyword evidence="7 8" id="KW-0131">Cell cycle</keyword>
<dbReference type="PRINTS" id="PR00423">
    <property type="entry name" value="CELLDVISFTSZ"/>
</dbReference>
<accession>A0A8J3HP30</accession>
<comment type="similarity">
    <text evidence="1 8 10">Belongs to the FtsZ family.</text>
</comment>
<dbReference type="Pfam" id="PF00091">
    <property type="entry name" value="Tubulin"/>
    <property type="match status" value="1"/>
</dbReference>
<evidence type="ECO:0000259" key="12">
    <source>
        <dbReference type="SMART" id="SM00865"/>
    </source>
</evidence>
<dbReference type="InterPro" id="IPR037103">
    <property type="entry name" value="Tubulin/FtsZ-like_C"/>
</dbReference>
<dbReference type="EMBL" id="BNGU01000002">
    <property type="protein sequence ID" value="GHM59083.1"/>
    <property type="molecule type" value="Genomic_DNA"/>
</dbReference>
<dbReference type="Gene3D" id="3.40.50.1440">
    <property type="entry name" value="Tubulin/FtsZ, GTPase domain"/>
    <property type="match status" value="1"/>
</dbReference>
<evidence type="ECO:0000259" key="11">
    <source>
        <dbReference type="SMART" id="SM00864"/>
    </source>
</evidence>
<dbReference type="NCBIfam" id="TIGR00065">
    <property type="entry name" value="ftsZ"/>
    <property type="match status" value="1"/>
</dbReference>
<feature type="binding site" evidence="8">
    <location>
        <position position="181"/>
    </location>
    <ligand>
        <name>GTP</name>
        <dbReference type="ChEBI" id="CHEBI:37565"/>
    </ligand>
</feature>
<feature type="domain" description="Tubulin/FtsZ 2-layer sandwich" evidence="12">
    <location>
        <begin position="201"/>
        <end position="319"/>
    </location>
</feature>
<keyword evidence="5 8" id="KW-0342">GTP-binding</keyword>
<evidence type="ECO:0000256" key="10">
    <source>
        <dbReference type="RuleBase" id="RU000631"/>
    </source>
</evidence>
<dbReference type="InterPro" id="IPR003008">
    <property type="entry name" value="Tubulin_FtsZ_GTPase"/>
</dbReference>
<dbReference type="HAMAP" id="MF_00909">
    <property type="entry name" value="FtsZ"/>
    <property type="match status" value="1"/>
</dbReference>
<dbReference type="GO" id="GO:0043093">
    <property type="term" value="P:FtsZ-dependent cytokinesis"/>
    <property type="evidence" value="ECO:0007669"/>
    <property type="project" value="UniProtKB-UniRule"/>
</dbReference>
<evidence type="ECO:0000256" key="5">
    <source>
        <dbReference type="ARBA" id="ARBA00023134"/>
    </source>
</evidence>
<evidence type="ECO:0000313" key="13">
    <source>
        <dbReference type="EMBL" id="GHM59083.1"/>
    </source>
</evidence>
<evidence type="ECO:0000256" key="9">
    <source>
        <dbReference type="NCBIfam" id="TIGR00065"/>
    </source>
</evidence>
<dbReference type="Pfam" id="PF12327">
    <property type="entry name" value="FtsZ_C"/>
    <property type="match status" value="1"/>
</dbReference>
<keyword evidence="6 8" id="KW-0717">Septation</keyword>
<evidence type="ECO:0000313" key="14">
    <source>
        <dbReference type="Proteomes" id="UP000637906"/>
    </source>
</evidence>
<evidence type="ECO:0000256" key="2">
    <source>
        <dbReference type="ARBA" id="ARBA00022490"/>
    </source>
</evidence>